<dbReference type="Gene3D" id="1.10.260.40">
    <property type="entry name" value="lambda repressor-like DNA-binding domains"/>
    <property type="match status" value="1"/>
</dbReference>
<dbReference type="CDD" id="cd00093">
    <property type="entry name" value="HTH_XRE"/>
    <property type="match status" value="1"/>
</dbReference>
<dbReference type="InterPro" id="IPR010982">
    <property type="entry name" value="Lambda_DNA-bd_dom_sf"/>
</dbReference>
<evidence type="ECO:0000313" key="3">
    <source>
        <dbReference type="Proteomes" id="UP000262177"/>
    </source>
</evidence>
<dbReference type="GO" id="GO:0003677">
    <property type="term" value="F:DNA binding"/>
    <property type="evidence" value="ECO:0007669"/>
    <property type="project" value="InterPro"/>
</dbReference>
<protein>
    <recommendedName>
        <fullName evidence="1">HTH cro/C1-type domain-containing protein</fullName>
    </recommendedName>
</protein>
<name>A0A286TCE9_BIFBI</name>
<dbReference type="PROSITE" id="PS50943">
    <property type="entry name" value="HTH_CROC1"/>
    <property type="match status" value="1"/>
</dbReference>
<evidence type="ECO:0000313" key="2">
    <source>
        <dbReference type="EMBL" id="BBA47897.1"/>
    </source>
</evidence>
<dbReference type="Proteomes" id="UP000262177">
    <property type="component" value="Chromosome"/>
</dbReference>
<dbReference type="EMBL" id="AP018131">
    <property type="protein sequence ID" value="BBA47897.1"/>
    <property type="molecule type" value="Genomic_DNA"/>
</dbReference>
<reference evidence="2 3" key="1">
    <citation type="journal article" date="2017" name="Biosci. Biotechnol. Biochem.">
        <title>Identification and characterization of a sulfoglycosidase from Bifidobacterium bifidum implicated in mucin glycan utilization.</title>
        <authorList>
            <person name="Katoh T."/>
            <person name="Maeshibu T."/>
            <person name="Kikkawa K."/>
            <person name="Gotoh A."/>
            <person name="Tomabechi Y."/>
            <person name="Nakamura M."/>
            <person name="Liao W.-H."/>
            <person name="Yamaguchi M."/>
            <person name="Ashida H."/>
            <person name="Yamamoto K."/>
            <person name="Katayama T."/>
        </authorList>
    </citation>
    <scope>NUCLEOTIDE SEQUENCE [LARGE SCALE GENOMIC DNA]</scope>
    <source>
        <strain evidence="2 3">JCM 7004</strain>
    </source>
</reference>
<proteinExistence type="predicted"/>
<feature type="domain" description="HTH cro/C1-type" evidence="1">
    <location>
        <begin position="1"/>
        <end position="35"/>
    </location>
</feature>
<dbReference type="InterPro" id="IPR001387">
    <property type="entry name" value="Cro/C1-type_HTH"/>
</dbReference>
<dbReference type="AlphaFoldDB" id="A0A286TCE9"/>
<sequence>MSEQSLSQKLKGVKHFTADNMKNMAKYFGVTTDYLYGLADLTLEVF</sequence>
<gene>
    <name evidence="2" type="ORF">BBJK_01291</name>
</gene>
<accession>A0A286TCE9</accession>
<evidence type="ECO:0000259" key="1">
    <source>
        <dbReference type="PROSITE" id="PS50943"/>
    </source>
</evidence>
<organism evidence="2 3">
    <name type="scientific">Bifidobacterium bifidum LMG 13195</name>
    <dbReference type="NCBI Taxonomy" id="1207542"/>
    <lineage>
        <taxon>Bacteria</taxon>
        <taxon>Bacillati</taxon>
        <taxon>Actinomycetota</taxon>
        <taxon>Actinomycetes</taxon>
        <taxon>Bifidobacteriales</taxon>
        <taxon>Bifidobacteriaceae</taxon>
        <taxon>Bifidobacterium</taxon>
    </lineage>
</organism>